<dbReference type="Proteomes" id="UP000004018">
    <property type="component" value="Unassembled WGS sequence"/>
</dbReference>
<evidence type="ECO:0000256" key="2">
    <source>
        <dbReference type="ARBA" id="ARBA00022679"/>
    </source>
</evidence>
<dbReference type="InterPro" id="IPR002201">
    <property type="entry name" value="Glyco_trans_9"/>
</dbReference>
<proteinExistence type="predicted"/>
<reference evidence="3 4" key="1">
    <citation type="submission" date="2011-04" db="EMBL/GenBank/DDBJ databases">
        <authorList>
            <person name="Harkins D.M."/>
            <person name="Madupu R."/>
            <person name="Durkin A.S."/>
            <person name="Torralba M."/>
            <person name="Methe B."/>
            <person name="Sutton G.G."/>
            <person name="Nelson K.E."/>
        </authorList>
    </citation>
    <scope>NUCLEOTIDE SEQUENCE [LARGE SCALE GENOMIC DNA]</scope>
    <source>
        <strain evidence="3 4">UPII 199-6</strain>
    </source>
</reference>
<dbReference type="Pfam" id="PF01075">
    <property type="entry name" value="Glyco_transf_9"/>
    <property type="match status" value="1"/>
</dbReference>
<evidence type="ECO:0000313" key="4">
    <source>
        <dbReference type="Proteomes" id="UP000004018"/>
    </source>
</evidence>
<dbReference type="Gene3D" id="3.40.50.2000">
    <property type="entry name" value="Glycogen Phosphorylase B"/>
    <property type="match status" value="2"/>
</dbReference>
<evidence type="ECO:0000256" key="1">
    <source>
        <dbReference type="ARBA" id="ARBA00022676"/>
    </source>
</evidence>
<sequence>MEDYKNILVIRMSSLGDIIHTLPTLYALRKNWPQARIVWAVHPQFKPVLPGKPYIDDMVCVEERRLLYPPYWYTLRKRLHSYHFDLSLDLQGWAKSAVVALCSGATRRVGYGELAEGSRLVSKMLIGPHCHGNLVERYLDTVRALGGTTDTVAFPLPDLGAATQATAAVMQQDGIGETYVVAVPGARWALKEWPLPQWRELLRRITAQGMPVVLLGSKADGPKGEYLRREVPSPYLRDYIGKTTILEMMAIIRGASLFISADTGPLHAANALQRPLIALFGTTGAARSAPYHGGDKQHIQVLISPTARADARHPKIKDPDCMRQITVDRVWEAYEQSRRKFRF</sequence>
<protein>
    <submittedName>
        <fullName evidence="3">Lipopolysaccharide heptosyltransferase I</fullName>
    </submittedName>
</protein>
<keyword evidence="1" id="KW-0328">Glycosyltransferase</keyword>
<dbReference type="PANTHER" id="PTHR30160">
    <property type="entry name" value="TETRAACYLDISACCHARIDE 4'-KINASE-RELATED"/>
    <property type="match status" value="1"/>
</dbReference>
<evidence type="ECO:0000313" key="3">
    <source>
        <dbReference type="EMBL" id="EGL40281.1"/>
    </source>
</evidence>
<keyword evidence="2" id="KW-0808">Transferase</keyword>
<dbReference type="RefSeq" id="WP_007391144.1">
    <property type="nucleotide sequence ID" value="NZ_AFIJ01000029.1"/>
</dbReference>
<dbReference type="PANTHER" id="PTHR30160:SF1">
    <property type="entry name" value="LIPOPOLYSACCHARIDE 1,2-N-ACETYLGLUCOSAMINETRANSFERASE-RELATED"/>
    <property type="match status" value="1"/>
</dbReference>
<accession>A0ABP2L440</accession>
<gene>
    <name evidence="3" type="ORF">HMPREF1039_0709</name>
</gene>
<keyword evidence="4" id="KW-1185">Reference proteome</keyword>
<dbReference type="CDD" id="cd03789">
    <property type="entry name" value="GT9_LPS_heptosyltransferase"/>
    <property type="match status" value="1"/>
</dbReference>
<comment type="caution">
    <text evidence="3">The sequence shown here is derived from an EMBL/GenBank/DDBJ whole genome shotgun (WGS) entry which is preliminary data.</text>
</comment>
<organism evidence="3 4">
    <name type="scientific">Megasphaera lornae</name>
    <dbReference type="NCBI Taxonomy" id="1000568"/>
    <lineage>
        <taxon>Bacteria</taxon>
        <taxon>Bacillati</taxon>
        <taxon>Bacillota</taxon>
        <taxon>Negativicutes</taxon>
        <taxon>Veillonellales</taxon>
        <taxon>Veillonellaceae</taxon>
        <taxon>Megasphaera</taxon>
    </lineage>
</organism>
<dbReference type="InterPro" id="IPR051199">
    <property type="entry name" value="LPS_LOS_Heptosyltrfase"/>
</dbReference>
<name>A0ABP2L440_9FIRM</name>
<dbReference type="SUPFAM" id="SSF53756">
    <property type="entry name" value="UDP-Glycosyltransferase/glycogen phosphorylase"/>
    <property type="match status" value="1"/>
</dbReference>
<dbReference type="EMBL" id="AFIJ01000029">
    <property type="protein sequence ID" value="EGL40281.1"/>
    <property type="molecule type" value="Genomic_DNA"/>
</dbReference>